<evidence type="ECO:0000313" key="8">
    <source>
        <dbReference type="Proteomes" id="UP000623842"/>
    </source>
</evidence>
<dbReference type="RefSeq" id="WP_189772091.1">
    <property type="nucleotide sequence ID" value="NZ_BNCK01000007.1"/>
</dbReference>
<dbReference type="GO" id="GO:0005886">
    <property type="term" value="C:plasma membrane"/>
    <property type="evidence" value="ECO:0007669"/>
    <property type="project" value="UniProtKB-SubCell"/>
</dbReference>
<keyword evidence="6" id="KW-1003">Cell membrane</keyword>
<feature type="transmembrane region" description="Helical" evidence="6">
    <location>
        <begin position="146"/>
        <end position="168"/>
    </location>
</feature>
<dbReference type="Proteomes" id="UP000623842">
    <property type="component" value="Unassembled WGS sequence"/>
</dbReference>
<comment type="subcellular location">
    <subcellularLocation>
        <location evidence="6">Cell membrane</location>
        <topology evidence="6">Multi-pass membrane protein</topology>
    </subcellularLocation>
    <subcellularLocation>
        <location evidence="1">Membrane</location>
        <topology evidence="1">Multi-pass membrane protein</topology>
    </subcellularLocation>
</comment>
<feature type="transmembrane region" description="Helical" evidence="6">
    <location>
        <begin position="180"/>
        <end position="199"/>
    </location>
</feature>
<dbReference type="PANTHER" id="PTHR43483">
    <property type="entry name" value="MEMBRANE TRANSPORTER PROTEIN HI_0806-RELATED"/>
    <property type="match status" value="1"/>
</dbReference>
<feature type="transmembrane region" description="Helical" evidence="6">
    <location>
        <begin position="49"/>
        <end position="71"/>
    </location>
</feature>
<comment type="similarity">
    <text evidence="2 6">Belongs to the 4-toluene sulfonate uptake permease (TSUP) (TC 2.A.102) family.</text>
</comment>
<evidence type="ECO:0000256" key="6">
    <source>
        <dbReference type="RuleBase" id="RU363041"/>
    </source>
</evidence>
<evidence type="ECO:0000256" key="3">
    <source>
        <dbReference type="ARBA" id="ARBA00022692"/>
    </source>
</evidence>
<keyword evidence="4 6" id="KW-1133">Transmembrane helix</keyword>
<evidence type="ECO:0000256" key="1">
    <source>
        <dbReference type="ARBA" id="ARBA00004141"/>
    </source>
</evidence>
<name>A0A919BMM7_9GAMM</name>
<dbReference type="EMBL" id="BNCK01000007">
    <property type="protein sequence ID" value="GHF99097.1"/>
    <property type="molecule type" value="Genomic_DNA"/>
</dbReference>
<dbReference type="PANTHER" id="PTHR43483:SF3">
    <property type="entry name" value="MEMBRANE TRANSPORTER PROTEIN HI_0806-RELATED"/>
    <property type="match status" value="1"/>
</dbReference>
<keyword evidence="3 6" id="KW-0812">Transmembrane</keyword>
<evidence type="ECO:0000256" key="5">
    <source>
        <dbReference type="ARBA" id="ARBA00023136"/>
    </source>
</evidence>
<reference evidence="7" key="1">
    <citation type="journal article" date="2014" name="Int. J. Syst. Evol. Microbiol.">
        <title>Complete genome sequence of Corynebacterium casei LMG S-19264T (=DSM 44701T), isolated from a smear-ripened cheese.</title>
        <authorList>
            <consortium name="US DOE Joint Genome Institute (JGI-PGF)"/>
            <person name="Walter F."/>
            <person name="Albersmeier A."/>
            <person name="Kalinowski J."/>
            <person name="Ruckert C."/>
        </authorList>
    </citation>
    <scope>NUCLEOTIDE SEQUENCE</scope>
    <source>
        <strain evidence="7">KCTC 42731</strain>
    </source>
</reference>
<accession>A0A919BMM7</accession>
<protein>
    <recommendedName>
        <fullName evidence="6">Probable membrane transporter protein</fullName>
    </recommendedName>
</protein>
<organism evidence="7 8">
    <name type="scientific">Thalassotalea marina</name>
    <dbReference type="NCBI Taxonomy" id="1673741"/>
    <lineage>
        <taxon>Bacteria</taxon>
        <taxon>Pseudomonadati</taxon>
        <taxon>Pseudomonadota</taxon>
        <taxon>Gammaproteobacteria</taxon>
        <taxon>Alteromonadales</taxon>
        <taxon>Colwelliaceae</taxon>
        <taxon>Thalassotalea</taxon>
    </lineage>
</organism>
<feature type="transmembrane region" description="Helical" evidence="6">
    <location>
        <begin position="6"/>
        <end position="37"/>
    </location>
</feature>
<reference evidence="7" key="2">
    <citation type="submission" date="2020-09" db="EMBL/GenBank/DDBJ databases">
        <authorList>
            <person name="Sun Q."/>
            <person name="Kim S."/>
        </authorList>
    </citation>
    <scope>NUCLEOTIDE SEQUENCE</scope>
    <source>
        <strain evidence="7">KCTC 42731</strain>
    </source>
</reference>
<keyword evidence="8" id="KW-1185">Reference proteome</keyword>
<gene>
    <name evidence="7" type="ORF">GCM10017161_29330</name>
</gene>
<feature type="transmembrane region" description="Helical" evidence="6">
    <location>
        <begin position="211"/>
        <end position="233"/>
    </location>
</feature>
<proteinExistence type="inferred from homology"/>
<evidence type="ECO:0000313" key="7">
    <source>
        <dbReference type="EMBL" id="GHF99097.1"/>
    </source>
</evidence>
<keyword evidence="5 6" id="KW-0472">Membrane</keyword>
<sequence>MTLEWIAIYLALGAVVGFVAGLLGVGGGGIMVPALTSIFIAQGVSKDQVVHLALGTSMACIVFTSIASLKAHQRNKAVLWLIVSRMAVGVLFGTFLATFVAAQLNSTYLAIFFSAFMGYVAFQAFFKNSNSSDAKPLTTTHMVASGTGIGAISALVSIGGGSLTVPYLTAKNIDIKKAIGTSAAVGLPISIAGTIGYLLNGWQVEYHREWVFGFVYLPAVLCIATVSFFTAPLGAKLAHSLPVATLKKLFAILLAALSIKMLMSVL</sequence>
<dbReference type="InterPro" id="IPR002781">
    <property type="entry name" value="TM_pro_TauE-like"/>
</dbReference>
<evidence type="ECO:0000256" key="4">
    <source>
        <dbReference type="ARBA" id="ARBA00022989"/>
    </source>
</evidence>
<feature type="transmembrane region" description="Helical" evidence="6">
    <location>
        <begin position="77"/>
        <end position="101"/>
    </location>
</feature>
<feature type="transmembrane region" description="Helical" evidence="6">
    <location>
        <begin position="245"/>
        <end position="263"/>
    </location>
</feature>
<comment type="caution">
    <text evidence="7">The sequence shown here is derived from an EMBL/GenBank/DDBJ whole genome shotgun (WGS) entry which is preliminary data.</text>
</comment>
<evidence type="ECO:0000256" key="2">
    <source>
        <dbReference type="ARBA" id="ARBA00009142"/>
    </source>
</evidence>
<feature type="transmembrane region" description="Helical" evidence="6">
    <location>
        <begin position="108"/>
        <end position="126"/>
    </location>
</feature>
<dbReference type="Pfam" id="PF01925">
    <property type="entry name" value="TauE"/>
    <property type="match status" value="1"/>
</dbReference>
<dbReference type="AlphaFoldDB" id="A0A919BMM7"/>